<dbReference type="InterPro" id="IPR001164">
    <property type="entry name" value="ArfGAP_dom"/>
</dbReference>
<dbReference type="InterPro" id="IPR038508">
    <property type="entry name" value="ArfGAP_dom_sf"/>
</dbReference>
<evidence type="ECO:0000313" key="6">
    <source>
        <dbReference type="EMBL" id="KAJ4462778.1"/>
    </source>
</evidence>
<dbReference type="InterPro" id="IPR045258">
    <property type="entry name" value="ACAP1/2/3-like"/>
</dbReference>
<dbReference type="CDD" id="cd08204">
    <property type="entry name" value="ArfGap"/>
    <property type="match status" value="1"/>
</dbReference>
<dbReference type="InterPro" id="IPR037278">
    <property type="entry name" value="ARFGAP/RecO"/>
</dbReference>
<evidence type="ECO:0000256" key="1">
    <source>
        <dbReference type="ARBA" id="ARBA00022723"/>
    </source>
</evidence>
<evidence type="ECO:0000256" key="4">
    <source>
        <dbReference type="PROSITE-ProRule" id="PRU00288"/>
    </source>
</evidence>
<feature type="domain" description="Arf-GAP" evidence="5">
    <location>
        <begin position="22"/>
        <end position="141"/>
    </location>
</feature>
<dbReference type="EMBL" id="JAPMOS010000002">
    <property type="protein sequence ID" value="KAJ4462778.1"/>
    <property type="molecule type" value="Genomic_DNA"/>
</dbReference>
<dbReference type="Proteomes" id="UP001141327">
    <property type="component" value="Unassembled WGS sequence"/>
</dbReference>
<evidence type="ECO:0000259" key="5">
    <source>
        <dbReference type="PROSITE" id="PS50115"/>
    </source>
</evidence>
<dbReference type="Gene3D" id="1.10.220.150">
    <property type="entry name" value="Arf GTPase activating protein"/>
    <property type="match status" value="1"/>
</dbReference>
<dbReference type="PANTHER" id="PTHR23180">
    <property type="entry name" value="CENTAURIN/ARF"/>
    <property type="match status" value="1"/>
</dbReference>
<organism evidence="6 7">
    <name type="scientific">Paratrimastix pyriformis</name>
    <dbReference type="NCBI Taxonomy" id="342808"/>
    <lineage>
        <taxon>Eukaryota</taxon>
        <taxon>Metamonada</taxon>
        <taxon>Preaxostyla</taxon>
        <taxon>Paratrimastigidae</taxon>
        <taxon>Paratrimastix</taxon>
    </lineage>
</organism>
<keyword evidence="1" id="KW-0479">Metal-binding</keyword>
<accession>A0ABQ8UUI6</accession>
<evidence type="ECO:0000313" key="7">
    <source>
        <dbReference type="Proteomes" id="UP001141327"/>
    </source>
</evidence>
<evidence type="ECO:0000256" key="3">
    <source>
        <dbReference type="ARBA" id="ARBA00022833"/>
    </source>
</evidence>
<keyword evidence="7" id="KW-1185">Reference proteome</keyword>
<name>A0ABQ8UUI6_9EUKA</name>
<proteinExistence type="predicted"/>
<reference evidence="6" key="1">
    <citation type="journal article" date="2022" name="bioRxiv">
        <title>Genomics of Preaxostyla Flagellates Illuminates Evolutionary Transitions and the Path Towards Mitochondrial Loss.</title>
        <authorList>
            <person name="Novak L.V.F."/>
            <person name="Treitli S.C."/>
            <person name="Pyrih J."/>
            <person name="Halakuc P."/>
            <person name="Pipaliya S.V."/>
            <person name="Vacek V."/>
            <person name="Brzon O."/>
            <person name="Soukal P."/>
            <person name="Eme L."/>
            <person name="Dacks J.B."/>
            <person name="Karnkowska A."/>
            <person name="Elias M."/>
            <person name="Hampl V."/>
        </authorList>
    </citation>
    <scope>NUCLEOTIDE SEQUENCE</scope>
    <source>
        <strain evidence="6">RCP-MX</strain>
    </source>
</reference>
<gene>
    <name evidence="6" type="ORF">PAPYR_801</name>
</gene>
<dbReference type="PANTHER" id="PTHR23180:SF160">
    <property type="entry name" value="ADP-RIBOSYLATION FACTOR GTPASE-ACTIVATING PROTEIN EFFECTOR PROTEIN 1"/>
    <property type="match status" value="1"/>
</dbReference>
<dbReference type="PRINTS" id="PR00405">
    <property type="entry name" value="REVINTRACTNG"/>
</dbReference>
<dbReference type="SUPFAM" id="SSF57863">
    <property type="entry name" value="ArfGap/RecO-like zinc finger"/>
    <property type="match status" value="1"/>
</dbReference>
<keyword evidence="3" id="KW-0862">Zinc</keyword>
<dbReference type="SMART" id="SM00105">
    <property type="entry name" value="ArfGap"/>
    <property type="match status" value="1"/>
</dbReference>
<sequence length="274" mass="30094">MPWFEQQGAIHSALRGLMPTSDEEMEELACLPENHYCSECHTPNPRWCSISLGVFVCLNCAGVLRGFGPVTKMRSVTLDNWTPEQVAVFRRIGNQRANSIWEGKLPKEKKPTPSAAPDERTAFIAAKYIDWQFAIPDPEGAVTGPWREAIKQSPPQVVIFPLRRFILAQVSHYVPASRLEGVGSSPAPTHSETEACCSIMVCCTRSASTLYLAAAIEKFSRLPCSDRRTGLWCAKTHAARPVDVRSARDRPHLLTGNAAVGPPNSLGCVLLSPK</sequence>
<dbReference type="Pfam" id="PF01412">
    <property type="entry name" value="ArfGap"/>
    <property type="match status" value="1"/>
</dbReference>
<protein>
    <submittedName>
        <fullName evidence="6">Zinc finger protein</fullName>
    </submittedName>
</protein>
<dbReference type="PROSITE" id="PS50115">
    <property type="entry name" value="ARFGAP"/>
    <property type="match status" value="1"/>
</dbReference>
<evidence type="ECO:0000256" key="2">
    <source>
        <dbReference type="ARBA" id="ARBA00022771"/>
    </source>
</evidence>
<keyword evidence="2 4" id="KW-0863">Zinc-finger</keyword>
<comment type="caution">
    <text evidence="6">The sequence shown here is derived from an EMBL/GenBank/DDBJ whole genome shotgun (WGS) entry which is preliminary data.</text>
</comment>